<dbReference type="InterPro" id="IPR000914">
    <property type="entry name" value="SBP_5_dom"/>
</dbReference>
<dbReference type="SUPFAM" id="SSF53850">
    <property type="entry name" value="Periplasmic binding protein-like II"/>
    <property type="match status" value="1"/>
</dbReference>
<dbReference type="PIRSF" id="PIRSF002741">
    <property type="entry name" value="MppA"/>
    <property type="match status" value="1"/>
</dbReference>
<dbReference type="InterPro" id="IPR030678">
    <property type="entry name" value="Peptide/Ni-bd"/>
</dbReference>
<dbReference type="PANTHER" id="PTHR30290:SF83">
    <property type="entry name" value="ABC TRANSPORTER SUBSTRATE-BINDING PROTEIN"/>
    <property type="match status" value="1"/>
</dbReference>
<dbReference type="Pfam" id="PF00496">
    <property type="entry name" value="SBP_bac_5"/>
    <property type="match status" value="1"/>
</dbReference>
<dbReference type="PANTHER" id="PTHR30290">
    <property type="entry name" value="PERIPLASMIC BINDING COMPONENT OF ABC TRANSPORTER"/>
    <property type="match status" value="1"/>
</dbReference>
<dbReference type="GO" id="GO:1904680">
    <property type="term" value="F:peptide transmembrane transporter activity"/>
    <property type="evidence" value="ECO:0007669"/>
    <property type="project" value="TreeGrafter"/>
</dbReference>
<dbReference type="RefSeq" id="WP_218871044.1">
    <property type="nucleotide sequence ID" value="NZ_JACCBU010000001.1"/>
</dbReference>
<dbReference type="PROSITE" id="PS51257">
    <property type="entry name" value="PROKAR_LIPOPROTEIN"/>
    <property type="match status" value="1"/>
</dbReference>
<dbReference type="EMBL" id="JACCBU010000001">
    <property type="protein sequence ID" value="NYE69361.1"/>
    <property type="molecule type" value="Genomic_DNA"/>
</dbReference>
<evidence type="ECO:0000313" key="3">
    <source>
        <dbReference type="EMBL" id="NYE69361.1"/>
    </source>
</evidence>
<dbReference type="InterPro" id="IPR039424">
    <property type="entry name" value="SBP_5"/>
</dbReference>
<evidence type="ECO:0000259" key="2">
    <source>
        <dbReference type="Pfam" id="PF00496"/>
    </source>
</evidence>
<dbReference type="GO" id="GO:0015833">
    <property type="term" value="P:peptide transport"/>
    <property type="evidence" value="ECO:0007669"/>
    <property type="project" value="TreeGrafter"/>
</dbReference>
<reference evidence="3 4" key="1">
    <citation type="submission" date="2020-07" db="EMBL/GenBank/DDBJ databases">
        <title>Sequencing the genomes of 1000 actinobacteria strains.</title>
        <authorList>
            <person name="Klenk H.-P."/>
        </authorList>
    </citation>
    <scope>NUCLEOTIDE SEQUENCE [LARGE SCALE GENOMIC DNA]</scope>
    <source>
        <strain evidence="3 4">DSM 22083</strain>
    </source>
</reference>
<dbReference type="CDD" id="cd08506">
    <property type="entry name" value="PBP2_clavulanate_OppA2"/>
    <property type="match status" value="1"/>
</dbReference>
<dbReference type="GO" id="GO:0043190">
    <property type="term" value="C:ATP-binding cassette (ABC) transporter complex"/>
    <property type="evidence" value="ECO:0007669"/>
    <property type="project" value="InterPro"/>
</dbReference>
<keyword evidence="4" id="KW-1185">Reference proteome</keyword>
<protein>
    <submittedName>
        <fullName evidence="3">Peptide/nickel transport system substrate-binding protein</fullName>
    </submittedName>
</protein>
<dbReference type="Gene3D" id="3.40.190.10">
    <property type="entry name" value="Periplasmic binding protein-like II"/>
    <property type="match status" value="1"/>
</dbReference>
<feature type="chain" id="PRO_5030713303" evidence="1">
    <location>
        <begin position="28"/>
        <end position="578"/>
    </location>
</feature>
<feature type="domain" description="Solute-binding protein family 5" evidence="2">
    <location>
        <begin position="103"/>
        <end position="488"/>
    </location>
</feature>
<dbReference type="Proteomes" id="UP000569914">
    <property type="component" value="Unassembled WGS sequence"/>
</dbReference>
<proteinExistence type="predicted"/>
<organism evidence="3 4">
    <name type="scientific">Microlunatus parietis</name>
    <dbReference type="NCBI Taxonomy" id="682979"/>
    <lineage>
        <taxon>Bacteria</taxon>
        <taxon>Bacillati</taxon>
        <taxon>Actinomycetota</taxon>
        <taxon>Actinomycetes</taxon>
        <taxon>Propionibacteriales</taxon>
        <taxon>Propionibacteriaceae</taxon>
        <taxon>Microlunatus</taxon>
    </lineage>
</organism>
<evidence type="ECO:0000313" key="4">
    <source>
        <dbReference type="Proteomes" id="UP000569914"/>
    </source>
</evidence>
<gene>
    <name evidence="3" type="ORF">BKA15_000690</name>
</gene>
<keyword evidence="1" id="KW-0732">Signal</keyword>
<accession>A0A7Y9LB16</accession>
<dbReference type="AlphaFoldDB" id="A0A7Y9LB16"/>
<evidence type="ECO:0000256" key="1">
    <source>
        <dbReference type="SAM" id="SignalP"/>
    </source>
</evidence>
<dbReference type="Gene3D" id="3.10.105.10">
    <property type="entry name" value="Dipeptide-binding Protein, Domain 3"/>
    <property type="match status" value="1"/>
</dbReference>
<sequence length="578" mass="62614">MRPTRTVVALLAVASLLLAGCSGGRNAQQGDPTAAPGAQLDQDGYAVHTGEAKKGGVVRVLGQPEFSHLDPSMGNDGGVNNFYRLIYRTLVTAANETGPGGTKIVPDLATDTGRPNEDATEWTFTLKDDIFFEDGTPITAADFKYGLERSMDPALRIGSDFHIQYLEGASDYKGVYQDPKGLDSIEVVDEKTITFHLNRPVAYFPVVAMTPPFTPFPAGKVANVRQIDEKPIASGPYKLDSYQRGSKLILVRNEQWKPETDQVRPALPDGYEFLFGIDAATVDDRMLAAQGEDANAVGVYSIQPATLAKIQTPELKARTIRDHPSCTFYLFLNMSKKPLDDLKVRQAINYAIDKQSVITVTGGPLVTQPATDMLLPSVPGREEFDLYPTPDFKGDVEKAKQLLAEAGHPNGFKVTMDVRGLPKWQAQSEAIQASLAKVGIDATLNVIDASTYYEVIQTTAKQNEIGITGWCGGGQTGETLLAPLFDGKRLYPTGNNNNSQLDDPKINARFEEIAKMSNIDEQNAAVAQLNREIMELAPVVPLVRDTPLQLIGPNIGGAFAHAGMTGYVDLTSLGLKNP</sequence>
<name>A0A7Y9LB16_9ACTN</name>
<comment type="caution">
    <text evidence="3">The sequence shown here is derived from an EMBL/GenBank/DDBJ whole genome shotgun (WGS) entry which is preliminary data.</text>
</comment>
<dbReference type="GO" id="GO:0042597">
    <property type="term" value="C:periplasmic space"/>
    <property type="evidence" value="ECO:0007669"/>
    <property type="project" value="UniProtKB-ARBA"/>
</dbReference>
<feature type="signal peptide" evidence="1">
    <location>
        <begin position="1"/>
        <end position="27"/>
    </location>
</feature>